<evidence type="ECO:0000313" key="8">
    <source>
        <dbReference type="Proteomes" id="UP000070376"/>
    </source>
</evidence>
<sequence>MLLFLIHVNLGQNFTFSLKKYQIFPRKTGCFGNEKMTIAGSPSSFEPVILQSTREFKESALSKRGSKVENFEEVLRQYRPMIFHMIRKLRIYKNIDEFEQIGMIALWEAYQNRQDDKGSFTSYAYNTIRGKMLTELTKKRREEEMFACPKEEFWNVKVDESLRPPLELETLLSYCDGLTEKEKKWVVAAFYEQLKQGEIAFREGKSVEAVKKWRRQALEKIRKNMEQKERKH</sequence>
<evidence type="ECO:0000256" key="4">
    <source>
        <dbReference type="ARBA" id="ARBA00023163"/>
    </source>
</evidence>
<name>A0A133KZV1_HEYCO</name>
<dbReference type="GO" id="GO:0016987">
    <property type="term" value="F:sigma factor activity"/>
    <property type="evidence" value="ECO:0007669"/>
    <property type="project" value="UniProtKB-KW"/>
</dbReference>
<dbReference type="SUPFAM" id="SSF88659">
    <property type="entry name" value="Sigma3 and sigma4 domains of RNA polymerase sigma factors"/>
    <property type="match status" value="1"/>
</dbReference>
<accession>A0A133KZV1</accession>
<keyword evidence="4" id="KW-0804">Transcription</keyword>
<evidence type="ECO:0000259" key="5">
    <source>
        <dbReference type="Pfam" id="PF04542"/>
    </source>
</evidence>
<dbReference type="InterPro" id="IPR036388">
    <property type="entry name" value="WH-like_DNA-bd_sf"/>
</dbReference>
<evidence type="ECO:0000256" key="2">
    <source>
        <dbReference type="ARBA" id="ARBA00023082"/>
    </source>
</evidence>
<dbReference type="SUPFAM" id="SSF88946">
    <property type="entry name" value="Sigma2 domain of RNA polymerase sigma factors"/>
    <property type="match status" value="1"/>
</dbReference>
<evidence type="ECO:0000256" key="3">
    <source>
        <dbReference type="ARBA" id="ARBA00023125"/>
    </source>
</evidence>
<dbReference type="PANTHER" id="PTHR30385">
    <property type="entry name" value="SIGMA FACTOR F FLAGELLAR"/>
    <property type="match status" value="1"/>
</dbReference>
<dbReference type="Gene3D" id="1.10.1740.10">
    <property type="match status" value="1"/>
</dbReference>
<dbReference type="Pfam" id="PF04545">
    <property type="entry name" value="Sigma70_r4"/>
    <property type="match status" value="1"/>
</dbReference>
<dbReference type="InterPro" id="IPR014284">
    <property type="entry name" value="RNA_pol_sigma-70_dom"/>
</dbReference>
<reference evidence="8" key="1">
    <citation type="submission" date="2016-01" db="EMBL/GenBank/DDBJ databases">
        <authorList>
            <person name="Mitreva M."/>
            <person name="Pepin K.H."/>
            <person name="Mihindukulasuriya K.A."/>
            <person name="Fulton R."/>
            <person name="Fronick C."/>
            <person name="O'Laughlin M."/>
            <person name="Miner T."/>
            <person name="Herter B."/>
            <person name="Rosa B.A."/>
            <person name="Cordes M."/>
            <person name="Tomlinson C."/>
            <person name="Wollam A."/>
            <person name="Palsikar V.B."/>
            <person name="Mardis E.R."/>
            <person name="Wilson R.K."/>
        </authorList>
    </citation>
    <scope>NUCLEOTIDE SEQUENCE [LARGE SCALE GENOMIC DNA]</scope>
    <source>
        <strain evidence="8">GED7749B</strain>
    </source>
</reference>
<dbReference type="GO" id="GO:0006352">
    <property type="term" value="P:DNA-templated transcription initiation"/>
    <property type="evidence" value="ECO:0007669"/>
    <property type="project" value="InterPro"/>
</dbReference>
<dbReference type="PATRIC" id="fig|1398.22.peg.529"/>
<feature type="domain" description="RNA polymerase sigma-70 region 2" evidence="5">
    <location>
        <begin position="76"/>
        <end position="141"/>
    </location>
</feature>
<keyword evidence="1" id="KW-0805">Transcription regulation</keyword>
<dbReference type="GO" id="GO:0003677">
    <property type="term" value="F:DNA binding"/>
    <property type="evidence" value="ECO:0007669"/>
    <property type="project" value="UniProtKB-KW"/>
</dbReference>
<proteinExistence type="predicted"/>
<dbReference type="AlphaFoldDB" id="A0A133KZV1"/>
<dbReference type="NCBIfam" id="TIGR02937">
    <property type="entry name" value="sigma70-ECF"/>
    <property type="match status" value="1"/>
</dbReference>
<keyword evidence="3" id="KW-0238">DNA-binding</keyword>
<evidence type="ECO:0000256" key="1">
    <source>
        <dbReference type="ARBA" id="ARBA00023015"/>
    </source>
</evidence>
<feature type="domain" description="RNA polymerase sigma-70 region 4" evidence="6">
    <location>
        <begin position="176"/>
        <end position="223"/>
    </location>
</feature>
<dbReference type="InterPro" id="IPR007630">
    <property type="entry name" value="RNA_pol_sigma70_r4"/>
</dbReference>
<evidence type="ECO:0000313" key="7">
    <source>
        <dbReference type="EMBL" id="KWZ85239.1"/>
    </source>
</evidence>
<dbReference type="InterPro" id="IPR007627">
    <property type="entry name" value="RNA_pol_sigma70_r2"/>
</dbReference>
<evidence type="ECO:0000259" key="6">
    <source>
        <dbReference type="Pfam" id="PF04545"/>
    </source>
</evidence>
<dbReference type="Pfam" id="PF04542">
    <property type="entry name" value="Sigma70_r2"/>
    <property type="match status" value="1"/>
</dbReference>
<dbReference type="Gene3D" id="1.10.10.10">
    <property type="entry name" value="Winged helix-like DNA-binding domain superfamily/Winged helix DNA-binding domain"/>
    <property type="match status" value="1"/>
</dbReference>
<comment type="caution">
    <text evidence="7">The sequence shown here is derived from an EMBL/GenBank/DDBJ whole genome shotgun (WGS) entry which is preliminary data.</text>
</comment>
<gene>
    <name evidence="7" type="ORF">HMPREF3213_00533</name>
</gene>
<keyword evidence="2" id="KW-0731">Sigma factor</keyword>
<organism evidence="7 8">
    <name type="scientific">Heyndrickxia coagulans</name>
    <name type="common">Weizmannia coagulans</name>
    <dbReference type="NCBI Taxonomy" id="1398"/>
    <lineage>
        <taxon>Bacteria</taxon>
        <taxon>Bacillati</taxon>
        <taxon>Bacillota</taxon>
        <taxon>Bacilli</taxon>
        <taxon>Bacillales</taxon>
        <taxon>Bacillaceae</taxon>
        <taxon>Heyndrickxia</taxon>
    </lineage>
</organism>
<dbReference type="EMBL" id="LRPN01000018">
    <property type="protein sequence ID" value="KWZ85239.1"/>
    <property type="molecule type" value="Genomic_DNA"/>
</dbReference>
<dbReference type="Proteomes" id="UP000070376">
    <property type="component" value="Unassembled WGS sequence"/>
</dbReference>
<protein>
    <submittedName>
        <fullName evidence="7">RNA polymerase factor sigma-70 family protein</fullName>
    </submittedName>
</protein>
<dbReference type="InterPro" id="IPR013325">
    <property type="entry name" value="RNA_pol_sigma_r2"/>
</dbReference>
<dbReference type="InterPro" id="IPR013324">
    <property type="entry name" value="RNA_pol_sigma_r3/r4-like"/>
</dbReference>